<keyword evidence="1" id="KW-0489">Methyltransferase</keyword>
<evidence type="ECO:0000256" key="1">
    <source>
        <dbReference type="ARBA" id="ARBA00022603"/>
    </source>
</evidence>
<organism evidence="4 5">
    <name type="scientific">alpha proteobacterium IMCC14465</name>
    <dbReference type="NCBI Taxonomy" id="1220535"/>
    <lineage>
        <taxon>Bacteria</taxon>
        <taxon>Pseudomonadati</taxon>
        <taxon>Pseudomonadota</taxon>
        <taxon>Alphaproteobacteria</taxon>
        <taxon>PS1 clade</taxon>
    </lineage>
</organism>
<dbReference type="EMBL" id="ALYF01000006">
    <property type="protein sequence ID" value="EJW20705.1"/>
    <property type="molecule type" value="Genomic_DNA"/>
</dbReference>
<proteinExistence type="predicted"/>
<evidence type="ECO:0000256" key="2">
    <source>
        <dbReference type="ARBA" id="ARBA00022679"/>
    </source>
</evidence>
<dbReference type="Proteomes" id="UP000004836">
    <property type="component" value="Unassembled WGS sequence"/>
</dbReference>
<keyword evidence="5" id="KW-1185">Reference proteome</keyword>
<comment type="caution">
    <text evidence="4">The sequence shown here is derived from an EMBL/GenBank/DDBJ whole genome shotgun (WGS) entry which is preliminary data.</text>
</comment>
<dbReference type="Gene3D" id="3.40.50.150">
    <property type="entry name" value="Vaccinia Virus protein VP39"/>
    <property type="match status" value="1"/>
</dbReference>
<sequence>MTNSETNSVPDLFDRQLYIKRREKLLQNPKREDFLWRYMAESIDTSLQDVAYQFDKTLLVLPDPAIQDLMPTLHEKTQNCVIGGPSQNDFDIFIDEENLTLEAEAFDLIISIGGLHAVNDLPGSLVNYRHALKPNGLFLAVMVGGESLKELRQSLSQAEAECENGIKPHIHPFAELSDLAGLLQRAGFTLPVADTDRLKIRYQNPLKLLHDLRLMGETNLLKARHKKFMRRETFLRAIEIYHDLFAEADGKVTARFDLHSLSGWAPHESQQKPLKPGSAKARLADALNTEEKKL</sequence>
<evidence type="ECO:0000313" key="5">
    <source>
        <dbReference type="Proteomes" id="UP000004836"/>
    </source>
</evidence>
<dbReference type="PANTHER" id="PTHR13090:SF1">
    <property type="entry name" value="ARGININE-HYDROXYLASE NDUFAF5, MITOCHONDRIAL"/>
    <property type="match status" value="1"/>
</dbReference>
<dbReference type="STRING" id="1220535.IMCC14465_15920"/>
<dbReference type="InterPro" id="IPR050602">
    <property type="entry name" value="Malonyl-ACP_OMT"/>
</dbReference>
<dbReference type="GO" id="GO:0032259">
    <property type="term" value="P:methylation"/>
    <property type="evidence" value="ECO:0007669"/>
    <property type="project" value="UniProtKB-KW"/>
</dbReference>
<reference evidence="4 5" key="1">
    <citation type="journal article" date="2012" name="J. Bacteriol.">
        <title>Genome Sequence of Strain IMCC14465, Isolated from the East Sea, Belonging to the PS1 Clade of Alphaproteobacteria.</title>
        <authorList>
            <person name="Yang S.J."/>
            <person name="Kang I."/>
            <person name="Cho J.C."/>
        </authorList>
    </citation>
    <scope>NUCLEOTIDE SEQUENCE [LARGE SCALE GENOMIC DNA]</scope>
    <source>
        <strain evidence="4 5">IMCC14465</strain>
    </source>
</reference>
<protein>
    <recommendedName>
        <fullName evidence="6">Methyltransferase type 11 domain-containing protein</fullName>
    </recommendedName>
</protein>
<dbReference type="PANTHER" id="PTHR13090">
    <property type="entry name" value="ARGININE-HYDROXYLASE NDUFAF5, MITOCHONDRIAL"/>
    <property type="match status" value="1"/>
</dbReference>
<dbReference type="SUPFAM" id="SSF53335">
    <property type="entry name" value="S-adenosyl-L-methionine-dependent methyltransferases"/>
    <property type="match status" value="1"/>
</dbReference>
<evidence type="ECO:0000313" key="4">
    <source>
        <dbReference type="EMBL" id="EJW20705.1"/>
    </source>
</evidence>
<gene>
    <name evidence="4" type="ORF">IMCC14465_15920</name>
</gene>
<accession>J9A2Z8</accession>
<evidence type="ECO:0000256" key="3">
    <source>
        <dbReference type="SAM" id="MobiDB-lite"/>
    </source>
</evidence>
<evidence type="ECO:0008006" key="6">
    <source>
        <dbReference type="Google" id="ProtNLM"/>
    </source>
</evidence>
<dbReference type="InterPro" id="IPR029063">
    <property type="entry name" value="SAM-dependent_MTases_sf"/>
</dbReference>
<dbReference type="PATRIC" id="fig|1220535.3.peg.1584"/>
<dbReference type="AlphaFoldDB" id="J9A2Z8"/>
<dbReference type="eggNOG" id="COG2226">
    <property type="taxonomic scope" value="Bacteria"/>
</dbReference>
<dbReference type="Pfam" id="PF13489">
    <property type="entry name" value="Methyltransf_23"/>
    <property type="match status" value="1"/>
</dbReference>
<dbReference type="GO" id="GO:0008168">
    <property type="term" value="F:methyltransferase activity"/>
    <property type="evidence" value="ECO:0007669"/>
    <property type="project" value="UniProtKB-KW"/>
</dbReference>
<feature type="region of interest" description="Disordered" evidence="3">
    <location>
        <begin position="266"/>
        <end position="294"/>
    </location>
</feature>
<name>J9A2Z8_9PROT</name>
<keyword evidence="2" id="KW-0808">Transferase</keyword>